<keyword evidence="2" id="KW-1185">Reference proteome</keyword>
<protein>
    <submittedName>
        <fullName evidence="1">Uncharacterized protein</fullName>
    </submittedName>
</protein>
<name>A0ABY6FQF7_9MICC</name>
<dbReference type="Proteomes" id="UP001063368">
    <property type="component" value="Chromosome"/>
</dbReference>
<dbReference type="EMBL" id="CP106856">
    <property type="protein sequence ID" value="UYB35199.1"/>
    <property type="molecule type" value="Genomic_DNA"/>
</dbReference>
<evidence type="ECO:0000313" key="1">
    <source>
        <dbReference type="EMBL" id="UYB35199.1"/>
    </source>
</evidence>
<dbReference type="RefSeq" id="WP_263127236.1">
    <property type="nucleotide sequence ID" value="NZ_CP106856.1"/>
</dbReference>
<reference evidence="1" key="1">
    <citation type="submission" date="2022-09" db="EMBL/GenBank/DDBJ databases">
        <authorList>
            <person name="Li D."/>
            <person name="Cheng J."/>
            <person name="Li Y."/>
        </authorList>
    </citation>
    <scope>NUCLEOTIDE SEQUENCE</scope>
    <source>
        <strain evidence="1">DL</strain>
    </source>
</reference>
<accession>A0ABY6FQF7</accession>
<sequence>MRWEALFADLEAQLAAAGQAGLDAEIADRQRGELAGLDLAARLRAQYGKTLRVHLGLSGGPLTGTLGRLGVDWCLLDSASGSHVAALGAVQMIEGIDRYADLSVPAVQLPLASALRGLARDRYPVDLHLRGRPTALHGSIDRVGRNFLEFAVLEPGEPRRRENVASVTVVPFAGIAAVSSSTR</sequence>
<organism evidence="1 2">
    <name type="scientific">Arthrobacter koreensis</name>
    <dbReference type="NCBI Taxonomy" id="199136"/>
    <lineage>
        <taxon>Bacteria</taxon>
        <taxon>Bacillati</taxon>
        <taxon>Actinomycetota</taxon>
        <taxon>Actinomycetes</taxon>
        <taxon>Micrococcales</taxon>
        <taxon>Micrococcaceae</taxon>
        <taxon>Arthrobacter</taxon>
    </lineage>
</organism>
<gene>
    <name evidence="1" type="ORF">N9A08_11210</name>
</gene>
<proteinExistence type="predicted"/>
<evidence type="ECO:0000313" key="2">
    <source>
        <dbReference type="Proteomes" id="UP001063368"/>
    </source>
</evidence>